<dbReference type="Gene3D" id="2.120.10.30">
    <property type="entry name" value="TolB, C-terminal domain"/>
    <property type="match status" value="1"/>
</dbReference>
<dbReference type="AlphaFoldDB" id="A0A550C447"/>
<evidence type="ECO:0000313" key="3">
    <source>
        <dbReference type="Proteomes" id="UP000320762"/>
    </source>
</evidence>
<dbReference type="InterPro" id="IPR011042">
    <property type="entry name" value="6-blade_b-propeller_TolB-like"/>
</dbReference>
<sequence length="330" mass="35107">MFRTLSLAALLGFASLAPALYTDHGHHGVGHVHEVYTFPVNTSVENLAVRRTGQVLASIDPFCADPKPALVHEFEGYNSLLGIVEVEHDQFYVAAGNFSVFTLESVTGWWAIFHVDLSSFRTHENGSVKSAATVEKVADIREGELLNGLGIFSVEEGLIYAADSGSGIIYLVDVYTGDYWPAIQDPLTIKGAPLPSYPAANGVHYHAATQSVYFTNVAQEVFGRVPVSVNGSQAGAAEIIVQGSLYDDFWVDDAGNAIVAVYGNNNIIRVDVASGKSTVIAGNANSTELESVTAVAWGRTVRDRGSLYASRNGGVGSPKVVGGGIMRIDL</sequence>
<keyword evidence="1" id="KW-0732">Signal</keyword>
<feature type="signal peptide" evidence="1">
    <location>
        <begin position="1"/>
        <end position="19"/>
    </location>
</feature>
<dbReference type="EMBL" id="VDMD01000027">
    <property type="protein sequence ID" value="TRM59574.1"/>
    <property type="molecule type" value="Genomic_DNA"/>
</dbReference>
<evidence type="ECO:0008006" key="4">
    <source>
        <dbReference type="Google" id="ProtNLM"/>
    </source>
</evidence>
<name>A0A550C447_9AGAR</name>
<reference evidence="2 3" key="1">
    <citation type="journal article" date="2019" name="New Phytol.">
        <title>Comparative genomics reveals unique wood-decay strategies and fruiting body development in the Schizophyllaceae.</title>
        <authorList>
            <person name="Almasi E."/>
            <person name="Sahu N."/>
            <person name="Krizsan K."/>
            <person name="Balint B."/>
            <person name="Kovacs G.M."/>
            <person name="Kiss B."/>
            <person name="Cseklye J."/>
            <person name="Drula E."/>
            <person name="Henrissat B."/>
            <person name="Nagy I."/>
            <person name="Chovatia M."/>
            <person name="Adam C."/>
            <person name="LaButti K."/>
            <person name="Lipzen A."/>
            <person name="Riley R."/>
            <person name="Grigoriev I.V."/>
            <person name="Nagy L.G."/>
        </authorList>
    </citation>
    <scope>NUCLEOTIDE SEQUENCE [LARGE SCALE GENOMIC DNA]</scope>
    <source>
        <strain evidence="2 3">NL-1724</strain>
    </source>
</reference>
<protein>
    <recommendedName>
        <fullName evidence="4">SMP-30/Gluconolactonase/LRE-like region domain-containing protein</fullName>
    </recommendedName>
</protein>
<dbReference type="PANTHER" id="PTHR42060">
    <property type="entry name" value="NHL REPEAT-CONTAINING PROTEIN-RELATED"/>
    <property type="match status" value="1"/>
</dbReference>
<proteinExistence type="predicted"/>
<evidence type="ECO:0000256" key="1">
    <source>
        <dbReference type="SAM" id="SignalP"/>
    </source>
</evidence>
<accession>A0A550C447</accession>
<dbReference type="SUPFAM" id="SSF63829">
    <property type="entry name" value="Calcium-dependent phosphotriesterase"/>
    <property type="match status" value="1"/>
</dbReference>
<organism evidence="2 3">
    <name type="scientific">Schizophyllum amplum</name>
    <dbReference type="NCBI Taxonomy" id="97359"/>
    <lineage>
        <taxon>Eukaryota</taxon>
        <taxon>Fungi</taxon>
        <taxon>Dikarya</taxon>
        <taxon>Basidiomycota</taxon>
        <taxon>Agaricomycotina</taxon>
        <taxon>Agaricomycetes</taxon>
        <taxon>Agaricomycetidae</taxon>
        <taxon>Agaricales</taxon>
        <taxon>Schizophyllaceae</taxon>
        <taxon>Schizophyllum</taxon>
    </lineage>
</organism>
<dbReference type="InterPro" id="IPR052998">
    <property type="entry name" value="Hetero-Diels-Alderase-like"/>
</dbReference>
<keyword evidence="3" id="KW-1185">Reference proteome</keyword>
<dbReference type="STRING" id="97359.A0A550C447"/>
<dbReference type="Proteomes" id="UP000320762">
    <property type="component" value="Unassembled WGS sequence"/>
</dbReference>
<gene>
    <name evidence="2" type="ORF">BD626DRAFT_507600</name>
</gene>
<comment type="caution">
    <text evidence="2">The sequence shown here is derived from an EMBL/GenBank/DDBJ whole genome shotgun (WGS) entry which is preliminary data.</text>
</comment>
<evidence type="ECO:0000313" key="2">
    <source>
        <dbReference type="EMBL" id="TRM59574.1"/>
    </source>
</evidence>
<dbReference type="PANTHER" id="PTHR42060:SF1">
    <property type="entry name" value="NHL REPEAT-CONTAINING PROTEIN"/>
    <property type="match status" value="1"/>
</dbReference>
<feature type="chain" id="PRO_5021865207" description="SMP-30/Gluconolactonase/LRE-like region domain-containing protein" evidence="1">
    <location>
        <begin position="20"/>
        <end position="330"/>
    </location>
</feature>
<dbReference type="OrthoDB" id="2896642at2759"/>